<keyword evidence="3" id="KW-1185">Reference proteome</keyword>
<dbReference type="Proteomes" id="UP001257627">
    <property type="component" value="Unassembled WGS sequence"/>
</dbReference>
<name>A0ABU3V4F5_9ACTN</name>
<evidence type="ECO:0000256" key="1">
    <source>
        <dbReference type="SAM" id="MobiDB-lite"/>
    </source>
</evidence>
<organism evidence="2 3">
    <name type="scientific">Streptomyces mirabilis</name>
    <dbReference type="NCBI Taxonomy" id="68239"/>
    <lineage>
        <taxon>Bacteria</taxon>
        <taxon>Bacillati</taxon>
        <taxon>Actinomycetota</taxon>
        <taxon>Actinomycetes</taxon>
        <taxon>Kitasatosporales</taxon>
        <taxon>Streptomycetaceae</taxon>
        <taxon>Streptomyces</taxon>
    </lineage>
</organism>
<dbReference type="EMBL" id="JARAKF010000002">
    <property type="protein sequence ID" value="MDU9001069.1"/>
    <property type="molecule type" value="Genomic_DNA"/>
</dbReference>
<feature type="compositionally biased region" description="Basic and acidic residues" evidence="1">
    <location>
        <begin position="7"/>
        <end position="17"/>
    </location>
</feature>
<sequence length="112" mass="12286">MGIHPMQDPRHCPRCGRDLSAGPRPERVKVPGFPAEATYGLDPVCEGRWHIWDKTSPLRAKAQPHVDATNGFFTAAEAHGLPDADERLAAAGGDPEAAWQAWADEYRENGWA</sequence>
<gene>
    <name evidence="2" type="ORF">PU648_54200</name>
</gene>
<dbReference type="RefSeq" id="WP_143611905.1">
    <property type="nucleotide sequence ID" value="NZ_JARAKF010000002.1"/>
</dbReference>
<accession>A0ABU3V4F5</accession>
<protein>
    <submittedName>
        <fullName evidence="2">Uncharacterized protein</fullName>
    </submittedName>
</protein>
<feature type="region of interest" description="Disordered" evidence="1">
    <location>
        <begin position="1"/>
        <end position="31"/>
    </location>
</feature>
<comment type="caution">
    <text evidence="2">The sequence shown here is derived from an EMBL/GenBank/DDBJ whole genome shotgun (WGS) entry which is preliminary data.</text>
</comment>
<proteinExistence type="predicted"/>
<reference evidence="2 3" key="1">
    <citation type="submission" date="2023-02" db="EMBL/GenBank/DDBJ databases">
        <authorList>
            <person name="Maleckis M."/>
        </authorList>
    </citation>
    <scope>NUCLEOTIDE SEQUENCE [LARGE SCALE GENOMIC DNA]</scope>
    <source>
        <strain evidence="2 3">P8-A2</strain>
    </source>
</reference>
<evidence type="ECO:0000313" key="2">
    <source>
        <dbReference type="EMBL" id="MDU9001069.1"/>
    </source>
</evidence>
<evidence type="ECO:0000313" key="3">
    <source>
        <dbReference type="Proteomes" id="UP001257627"/>
    </source>
</evidence>